<dbReference type="HOGENOM" id="CLU_007383_1_14_10"/>
<dbReference type="InterPro" id="IPR005888">
    <property type="entry name" value="dTDP_Gluc_deHydtase"/>
</dbReference>
<dbReference type="Gene3D" id="3.40.50.720">
    <property type="entry name" value="NAD(P)-binding Rossmann-like Domain"/>
    <property type="match status" value="1"/>
</dbReference>
<dbReference type="eggNOG" id="COG1088">
    <property type="taxonomic scope" value="Bacteria"/>
</dbReference>
<dbReference type="NCBIfam" id="TIGR01181">
    <property type="entry name" value="dTDP_gluc_dehyt"/>
    <property type="match status" value="1"/>
</dbReference>
<dbReference type="Pfam" id="PF16363">
    <property type="entry name" value="GDP_Man_Dehyd"/>
    <property type="match status" value="1"/>
</dbReference>
<keyword evidence="5" id="KW-0520">NAD</keyword>
<accession>A4CI17</accession>
<proteinExistence type="inferred from homology"/>
<dbReference type="KEGG" id="rbi:RB2501_06735"/>
<evidence type="ECO:0000313" key="10">
    <source>
        <dbReference type="Proteomes" id="UP000009049"/>
    </source>
</evidence>
<dbReference type="CDD" id="cd05246">
    <property type="entry name" value="dTDP_GD_SDR_e"/>
    <property type="match status" value="1"/>
</dbReference>
<reference evidence="9 10" key="1">
    <citation type="journal article" date="2009" name="J. Bacteriol.">
        <title>Complete genome sequence of Robiginitalea biformata HTCC2501.</title>
        <authorList>
            <person name="Oh H.M."/>
            <person name="Giovannoni S.J."/>
            <person name="Lee K."/>
            <person name="Ferriera S."/>
            <person name="Johnson J."/>
            <person name="Cho J.C."/>
        </authorList>
    </citation>
    <scope>NUCLEOTIDE SEQUENCE [LARGE SCALE GENOMIC DNA]</scope>
    <source>
        <strain evidence="10">ATCC BAA-864 / HTCC2501 / KCTC 12146</strain>
    </source>
</reference>
<protein>
    <recommendedName>
        <fullName evidence="4 7">dTDP-glucose 4,6-dehydratase</fullName>
        <ecNumber evidence="4 7">4.2.1.46</ecNumber>
    </recommendedName>
</protein>
<dbReference type="GO" id="GO:0008460">
    <property type="term" value="F:dTDP-glucose 4,6-dehydratase activity"/>
    <property type="evidence" value="ECO:0007669"/>
    <property type="project" value="UniProtKB-EC"/>
</dbReference>
<evidence type="ECO:0000313" key="9">
    <source>
        <dbReference type="EMBL" id="EAR16575.1"/>
    </source>
</evidence>
<dbReference type="RefSeq" id="WP_015753332.1">
    <property type="nucleotide sequence ID" value="NC_013222.1"/>
</dbReference>
<dbReference type="EC" id="4.2.1.46" evidence="4 7"/>
<evidence type="ECO:0000256" key="6">
    <source>
        <dbReference type="ARBA" id="ARBA00023239"/>
    </source>
</evidence>
<dbReference type="GO" id="GO:0009225">
    <property type="term" value="P:nucleotide-sugar metabolic process"/>
    <property type="evidence" value="ECO:0007669"/>
    <property type="project" value="InterPro"/>
</dbReference>
<dbReference type="AlphaFoldDB" id="A4CI17"/>
<gene>
    <name evidence="9" type="ordered locus">RB2501_06735</name>
</gene>
<evidence type="ECO:0000256" key="3">
    <source>
        <dbReference type="ARBA" id="ARBA00008178"/>
    </source>
</evidence>
<organism evidence="9 10">
    <name type="scientific">Robiginitalea biformata (strain ATCC BAA-864 / DSM 15991 / KCTC 12146 / HTCC2501)</name>
    <dbReference type="NCBI Taxonomy" id="313596"/>
    <lineage>
        <taxon>Bacteria</taxon>
        <taxon>Pseudomonadati</taxon>
        <taxon>Bacteroidota</taxon>
        <taxon>Flavobacteriia</taxon>
        <taxon>Flavobacteriales</taxon>
        <taxon>Flavobacteriaceae</taxon>
        <taxon>Robiginitalea</taxon>
    </lineage>
</organism>
<evidence type="ECO:0000256" key="2">
    <source>
        <dbReference type="ARBA" id="ARBA00001911"/>
    </source>
</evidence>
<evidence type="ECO:0000256" key="7">
    <source>
        <dbReference type="RuleBase" id="RU004473"/>
    </source>
</evidence>
<comment type="catalytic activity">
    <reaction evidence="1 7">
        <text>dTDP-alpha-D-glucose = dTDP-4-dehydro-6-deoxy-alpha-D-glucose + H2O</text>
        <dbReference type="Rhea" id="RHEA:17221"/>
        <dbReference type="ChEBI" id="CHEBI:15377"/>
        <dbReference type="ChEBI" id="CHEBI:57477"/>
        <dbReference type="ChEBI" id="CHEBI:57649"/>
        <dbReference type="EC" id="4.2.1.46"/>
    </reaction>
</comment>
<dbReference type="InterPro" id="IPR016040">
    <property type="entry name" value="NAD(P)-bd_dom"/>
</dbReference>
<dbReference type="Proteomes" id="UP000009049">
    <property type="component" value="Chromosome"/>
</dbReference>
<dbReference type="EMBL" id="CP001712">
    <property type="protein sequence ID" value="EAR16575.1"/>
    <property type="molecule type" value="Genomic_DNA"/>
</dbReference>
<dbReference type="OrthoDB" id="9801785at2"/>
<evidence type="ECO:0000256" key="1">
    <source>
        <dbReference type="ARBA" id="ARBA00001539"/>
    </source>
</evidence>
<dbReference type="Gene3D" id="3.90.25.10">
    <property type="entry name" value="UDP-galactose 4-epimerase, domain 1"/>
    <property type="match status" value="1"/>
</dbReference>
<comment type="cofactor">
    <cofactor evidence="2 7">
        <name>NAD(+)</name>
        <dbReference type="ChEBI" id="CHEBI:57540"/>
    </cofactor>
</comment>
<sequence>MRKPATEKRTILITGGAGFIGSNFIHYLALERPDWHIVNLDKLTYAGSLDNLDGLNPDFQYDFIQGDITDGGLLNRLHRRYHFDGIVHFAAESHVDNSIASPETFVMSNVMGTFTLLEAARKWWMPKGRSACQGRFLHISTDEVFGELGKTGVFSETSPYRPNSPYSASKAGSDHLVRSYVKTYGMDCITTNCSNNYGPRQHREKFIPTVINTAMTGKEIPIYGDGSNIRDWLFVKDHCEALLGIFEYSDPGEHYLIGANNEQNNLDLARLICQKLDEIVPSLGGKSYTDQIRFVEDRPGHDIRYAVDHSKLTGELGWKPVTTFESGLTETIHWYIGKLNKKL</sequence>
<dbReference type="PANTHER" id="PTHR43000">
    <property type="entry name" value="DTDP-D-GLUCOSE 4,6-DEHYDRATASE-RELATED"/>
    <property type="match status" value="1"/>
</dbReference>
<keyword evidence="10" id="KW-1185">Reference proteome</keyword>
<comment type="similarity">
    <text evidence="3 7">Belongs to the NAD(P)-dependent epimerase/dehydratase family. dTDP-glucose dehydratase subfamily.</text>
</comment>
<dbReference type="STRING" id="313596.RB2501_06735"/>
<evidence type="ECO:0000259" key="8">
    <source>
        <dbReference type="Pfam" id="PF16363"/>
    </source>
</evidence>
<feature type="domain" description="NAD(P)-binding" evidence="8">
    <location>
        <begin position="12"/>
        <end position="331"/>
    </location>
</feature>
<name>A4CI17_ROBBH</name>
<evidence type="ECO:0000256" key="4">
    <source>
        <dbReference type="ARBA" id="ARBA00011990"/>
    </source>
</evidence>
<dbReference type="SUPFAM" id="SSF51735">
    <property type="entry name" value="NAD(P)-binding Rossmann-fold domains"/>
    <property type="match status" value="1"/>
</dbReference>
<evidence type="ECO:0000256" key="5">
    <source>
        <dbReference type="ARBA" id="ARBA00023027"/>
    </source>
</evidence>
<keyword evidence="6 7" id="KW-0456">Lyase</keyword>
<dbReference type="InterPro" id="IPR036291">
    <property type="entry name" value="NAD(P)-bd_dom_sf"/>
</dbReference>